<feature type="transmembrane region" description="Helical" evidence="1">
    <location>
        <begin position="83"/>
        <end position="101"/>
    </location>
</feature>
<dbReference type="EMBL" id="OY731407">
    <property type="protein sequence ID" value="CAJ1977859.1"/>
    <property type="molecule type" value="Genomic_DNA"/>
</dbReference>
<keyword evidence="1" id="KW-0472">Membrane</keyword>
<organism evidence="2 3">
    <name type="scientific">Sphenostylis stenocarpa</name>
    <dbReference type="NCBI Taxonomy" id="92480"/>
    <lineage>
        <taxon>Eukaryota</taxon>
        <taxon>Viridiplantae</taxon>
        <taxon>Streptophyta</taxon>
        <taxon>Embryophyta</taxon>
        <taxon>Tracheophyta</taxon>
        <taxon>Spermatophyta</taxon>
        <taxon>Magnoliopsida</taxon>
        <taxon>eudicotyledons</taxon>
        <taxon>Gunneridae</taxon>
        <taxon>Pentapetalae</taxon>
        <taxon>rosids</taxon>
        <taxon>fabids</taxon>
        <taxon>Fabales</taxon>
        <taxon>Fabaceae</taxon>
        <taxon>Papilionoideae</taxon>
        <taxon>50 kb inversion clade</taxon>
        <taxon>NPAAA clade</taxon>
        <taxon>indigoferoid/millettioid clade</taxon>
        <taxon>Phaseoleae</taxon>
        <taxon>Sphenostylis</taxon>
    </lineage>
</organism>
<keyword evidence="1" id="KW-1133">Transmembrane helix</keyword>
<evidence type="ECO:0000313" key="2">
    <source>
        <dbReference type="EMBL" id="CAJ1977859.1"/>
    </source>
</evidence>
<feature type="transmembrane region" description="Helical" evidence="1">
    <location>
        <begin position="50"/>
        <end position="71"/>
    </location>
</feature>
<dbReference type="AlphaFoldDB" id="A0AA86W3K7"/>
<evidence type="ECO:0000313" key="3">
    <source>
        <dbReference type="Proteomes" id="UP001189624"/>
    </source>
</evidence>
<dbReference type="Proteomes" id="UP001189624">
    <property type="component" value="Chromosome 10"/>
</dbReference>
<proteinExistence type="predicted"/>
<reference evidence="2" key="1">
    <citation type="submission" date="2023-10" db="EMBL/GenBank/DDBJ databases">
        <authorList>
            <person name="Domelevo Entfellner J.-B."/>
        </authorList>
    </citation>
    <scope>NUCLEOTIDE SEQUENCE</scope>
</reference>
<dbReference type="Gramene" id="rna-AYBTSS11_LOCUS30029">
    <property type="protein sequence ID" value="CAJ1977859.1"/>
    <property type="gene ID" value="gene-AYBTSS11_LOCUS30029"/>
</dbReference>
<sequence>MARDIGVLHNPSVVPGEVAEVVGDDERQHCGRGGVESGHGVRIRGSRFDALLLLLVLWMHHLISILSLLRLDLPFPFSILPSPQILCYLYFVMEILLYVIGKVER</sequence>
<protein>
    <submittedName>
        <fullName evidence="2">Uncharacterized protein</fullName>
    </submittedName>
</protein>
<name>A0AA86W3K7_9FABA</name>
<accession>A0AA86W3K7</accession>
<keyword evidence="1" id="KW-0812">Transmembrane</keyword>
<gene>
    <name evidence="2" type="ORF">AYBTSS11_LOCUS30029</name>
</gene>
<evidence type="ECO:0000256" key="1">
    <source>
        <dbReference type="SAM" id="Phobius"/>
    </source>
</evidence>
<keyword evidence="3" id="KW-1185">Reference proteome</keyword>